<organism evidence="3 4">
    <name type="scientific">Candidatus Tanganyikabacteria bacterium</name>
    <dbReference type="NCBI Taxonomy" id="2961651"/>
    <lineage>
        <taxon>Bacteria</taxon>
        <taxon>Bacillati</taxon>
        <taxon>Candidatus Sericytochromatia</taxon>
        <taxon>Candidatus Tanganyikabacteria</taxon>
    </lineage>
</organism>
<feature type="compositionally biased region" description="Low complexity" evidence="1">
    <location>
        <begin position="57"/>
        <end position="69"/>
    </location>
</feature>
<proteinExistence type="predicted"/>
<dbReference type="Proteomes" id="UP000703893">
    <property type="component" value="Unassembled WGS sequence"/>
</dbReference>
<evidence type="ECO:0000313" key="3">
    <source>
        <dbReference type="EMBL" id="MBM3275576.1"/>
    </source>
</evidence>
<feature type="region of interest" description="Disordered" evidence="1">
    <location>
        <begin position="28"/>
        <end position="79"/>
    </location>
</feature>
<evidence type="ECO:0008006" key="5">
    <source>
        <dbReference type="Google" id="ProtNLM"/>
    </source>
</evidence>
<evidence type="ECO:0000313" key="4">
    <source>
        <dbReference type="Proteomes" id="UP000703893"/>
    </source>
</evidence>
<dbReference type="EMBL" id="VGJX01000634">
    <property type="protein sequence ID" value="MBM3275576.1"/>
    <property type="molecule type" value="Genomic_DNA"/>
</dbReference>
<protein>
    <recommendedName>
        <fullName evidence="5">Lipoprotein</fullName>
    </recommendedName>
</protein>
<dbReference type="AlphaFoldDB" id="A0A937X3V8"/>
<reference evidence="3 4" key="1">
    <citation type="submission" date="2019-03" db="EMBL/GenBank/DDBJ databases">
        <title>Lake Tanganyika Metagenome-Assembled Genomes (MAGs).</title>
        <authorList>
            <person name="Tran P."/>
        </authorList>
    </citation>
    <scope>NUCLEOTIDE SEQUENCE [LARGE SCALE GENOMIC DNA]</scope>
    <source>
        <strain evidence="3">K_DeepCast_65m_m2_236</strain>
    </source>
</reference>
<feature type="signal peptide" evidence="2">
    <location>
        <begin position="1"/>
        <end position="21"/>
    </location>
</feature>
<keyword evidence="2" id="KW-0732">Signal</keyword>
<evidence type="ECO:0000256" key="1">
    <source>
        <dbReference type="SAM" id="MobiDB-lite"/>
    </source>
</evidence>
<comment type="caution">
    <text evidence="3">The sequence shown here is derived from an EMBL/GenBank/DDBJ whole genome shotgun (WGS) entry which is preliminary data.</text>
</comment>
<sequence length="176" mass="18097">MRLRFTILAGAIGATLVWSCAGPDLPDAPNPPRIRHTVPPDFGNDPTPTPSPGSSGGATPSPGSTGTPATLPPAPHGGQLARSGPNYLEFFVDTQNGKTVFFAFPFDKKLQAIKGTKADGTGTYTVDGGASAALTPFETGGTVIFYVYPKLTSGSRAVGMSLTVKGVSYSGTFTYP</sequence>
<accession>A0A937X3V8</accession>
<feature type="chain" id="PRO_5037290453" description="Lipoprotein" evidence="2">
    <location>
        <begin position="22"/>
        <end position="176"/>
    </location>
</feature>
<evidence type="ECO:0000256" key="2">
    <source>
        <dbReference type="SAM" id="SignalP"/>
    </source>
</evidence>
<gene>
    <name evidence="3" type="ORF">FJZ00_10505</name>
</gene>
<name>A0A937X3V8_9BACT</name>